<feature type="region of interest" description="Disordered" evidence="1">
    <location>
        <begin position="37"/>
        <end position="57"/>
    </location>
</feature>
<keyword evidence="3" id="KW-1185">Reference proteome</keyword>
<proteinExistence type="predicted"/>
<comment type="caution">
    <text evidence="2">The sequence shown here is derived from an EMBL/GenBank/DDBJ whole genome shotgun (WGS) entry which is preliminary data.</text>
</comment>
<reference evidence="2 3" key="1">
    <citation type="journal article" date="2019" name="Commun. Biol.">
        <title>The bagworm genome reveals a unique fibroin gene that provides high tensile strength.</title>
        <authorList>
            <person name="Kono N."/>
            <person name="Nakamura H."/>
            <person name="Ohtoshi R."/>
            <person name="Tomita M."/>
            <person name="Numata K."/>
            <person name="Arakawa K."/>
        </authorList>
    </citation>
    <scope>NUCLEOTIDE SEQUENCE [LARGE SCALE GENOMIC DNA]</scope>
</reference>
<dbReference type="OrthoDB" id="411823at2759"/>
<evidence type="ECO:0000313" key="3">
    <source>
        <dbReference type="Proteomes" id="UP000299102"/>
    </source>
</evidence>
<dbReference type="EMBL" id="BGZK01000593">
    <property type="protein sequence ID" value="GBP51981.1"/>
    <property type="molecule type" value="Genomic_DNA"/>
</dbReference>
<evidence type="ECO:0000313" key="2">
    <source>
        <dbReference type="EMBL" id="GBP51981.1"/>
    </source>
</evidence>
<accession>A0A4C1WL42</accession>
<protein>
    <submittedName>
        <fullName evidence="2">Uncharacterized protein</fullName>
    </submittedName>
</protein>
<sequence length="93" mass="10556">MLTKQLKYDDPVVHMNGEQISLVCEIRLLDLTIDRKLTPSGQGDVGSESGGREDHLHNRDRAYRSVCIVRLNTGDEEARHAQDARRCPAQRRS</sequence>
<name>A0A4C1WL42_EUMVA</name>
<evidence type="ECO:0000256" key="1">
    <source>
        <dbReference type="SAM" id="MobiDB-lite"/>
    </source>
</evidence>
<dbReference type="Proteomes" id="UP000299102">
    <property type="component" value="Unassembled WGS sequence"/>
</dbReference>
<gene>
    <name evidence="2" type="ORF">EVAR_45830_1</name>
</gene>
<dbReference type="AlphaFoldDB" id="A0A4C1WL42"/>
<organism evidence="2 3">
    <name type="scientific">Eumeta variegata</name>
    <name type="common">Bagworm moth</name>
    <name type="synonym">Eumeta japonica</name>
    <dbReference type="NCBI Taxonomy" id="151549"/>
    <lineage>
        <taxon>Eukaryota</taxon>
        <taxon>Metazoa</taxon>
        <taxon>Ecdysozoa</taxon>
        <taxon>Arthropoda</taxon>
        <taxon>Hexapoda</taxon>
        <taxon>Insecta</taxon>
        <taxon>Pterygota</taxon>
        <taxon>Neoptera</taxon>
        <taxon>Endopterygota</taxon>
        <taxon>Lepidoptera</taxon>
        <taxon>Glossata</taxon>
        <taxon>Ditrysia</taxon>
        <taxon>Tineoidea</taxon>
        <taxon>Psychidae</taxon>
        <taxon>Oiketicinae</taxon>
        <taxon>Eumeta</taxon>
    </lineage>
</organism>